<name>A0A194XMW6_MOLSC</name>
<evidence type="ECO:0000256" key="2">
    <source>
        <dbReference type="ARBA" id="ARBA00023043"/>
    </source>
</evidence>
<dbReference type="PROSITE" id="PS50088">
    <property type="entry name" value="ANK_REPEAT"/>
    <property type="match status" value="2"/>
</dbReference>
<keyword evidence="7" id="KW-1185">Reference proteome</keyword>
<gene>
    <name evidence="6" type="ORF">LY89DRAFT_681935</name>
</gene>
<dbReference type="GeneID" id="28824131"/>
<dbReference type="STRING" id="149040.A0A194XMW6"/>
<proteinExistence type="predicted"/>
<evidence type="ECO:0000256" key="5">
    <source>
        <dbReference type="SAM" id="SignalP"/>
    </source>
</evidence>
<evidence type="ECO:0000256" key="4">
    <source>
        <dbReference type="SAM" id="Coils"/>
    </source>
</evidence>
<dbReference type="InterPro" id="IPR036770">
    <property type="entry name" value="Ankyrin_rpt-contain_sf"/>
</dbReference>
<keyword evidence="5" id="KW-0732">Signal</keyword>
<keyword evidence="4" id="KW-0175">Coiled coil</keyword>
<dbReference type="KEGG" id="psco:LY89DRAFT_681935"/>
<organism evidence="6 7">
    <name type="scientific">Mollisia scopiformis</name>
    <name type="common">Conifer needle endophyte fungus</name>
    <name type="synonym">Phialocephala scopiformis</name>
    <dbReference type="NCBI Taxonomy" id="149040"/>
    <lineage>
        <taxon>Eukaryota</taxon>
        <taxon>Fungi</taxon>
        <taxon>Dikarya</taxon>
        <taxon>Ascomycota</taxon>
        <taxon>Pezizomycotina</taxon>
        <taxon>Leotiomycetes</taxon>
        <taxon>Helotiales</taxon>
        <taxon>Mollisiaceae</taxon>
        <taxon>Mollisia</taxon>
    </lineage>
</organism>
<evidence type="ECO:0000313" key="7">
    <source>
        <dbReference type="Proteomes" id="UP000070700"/>
    </source>
</evidence>
<dbReference type="SMART" id="SM00248">
    <property type="entry name" value="ANK"/>
    <property type="match status" value="5"/>
</dbReference>
<evidence type="ECO:0000256" key="1">
    <source>
        <dbReference type="ARBA" id="ARBA00022737"/>
    </source>
</evidence>
<feature type="chain" id="PRO_5008268410" evidence="5">
    <location>
        <begin position="21"/>
        <end position="527"/>
    </location>
</feature>
<reference evidence="6 7" key="1">
    <citation type="submission" date="2015-10" db="EMBL/GenBank/DDBJ databases">
        <title>Full genome of DAOMC 229536 Phialocephala scopiformis, a fungal endophyte of spruce producing the potent anti-insectan compound rugulosin.</title>
        <authorList>
            <consortium name="DOE Joint Genome Institute"/>
            <person name="Walker A.K."/>
            <person name="Frasz S.L."/>
            <person name="Seifert K.A."/>
            <person name="Miller J.D."/>
            <person name="Mondo S.J."/>
            <person name="Labutti K."/>
            <person name="Lipzen A."/>
            <person name="Dockter R."/>
            <person name="Kennedy M."/>
            <person name="Grigoriev I.V."/>
            <person name="Spatafora J.W."/>
        </authorList>
    </citation>
    <scope>NUCLEOTIDE SEQUENCE [LARGE SCALE GENOMIC DNA]</scope>
    <source>
        <strain evidence="6 7">CBS 120377</strain>
    </source>
</reference>
<dbReference type="OrthoDB" id="539213at2759"/>
<dbReference type="SUPFAM" id="SSF48403">
    <property type="entry name" value="Ankyrin repeat"/>
    <property type="match status" value="1"/>
</dbReference>
<evidence type="ECO:0000256" key="3">
    <source>
        <dbReference type="PROSITE-ProRule" id="PRU00023"/>
    </source>
</evidence>
<dbReference type="Pfam" id="PF12796">
    <property type="entry name" value="Ank_2"/>
    <property type="match status" value="1"/>
</dbReference>
<evidence type="ECO:0000313" key="6">
    <source>
        <dbReference type="EMBL" id="KUJ21429.1"/>
    </source>
</evidence>
<dbReference type="AlphaFoldDB" id="A0A194XMW6"/>
<feature type="repeat" description="ANK" evidence="3">
    <location>
        <begin position="279"/>
        <end position="311"/>
    </location>
</feature>
<keyword evidence="2 3" id="KW-0040">ANK repeat</keyword>
<feature type="signal peptide" evidence="5">
    <location>
        <begin position="1"/>
        <end position="20"/>
    </location>
</feature>
<dbReference type="EMBL" id="KQ947408">
    <property type="protein sequence ID" value="KUJ21429.1"/>
    <property type="molecule type" value="Genomic_DNA"/>
</dbReference>
<keyword evidence="1" id="KW-0677">Repeat</keyword>
<dbReference type="RefSeq" id="XP_018075784.1">
    <property type="nucleotide sequence ID" value="XM_018214405.1"/>
</dbReference>
<dbReference type="PANTHER" id="PTHR24198">
    <property type="entry name" value="ANKYRIN REPEAT AND PROTEIN KINASE DOMAIN-CONTAINING PROTEIN"/>
    <property type="match status" value="1"/>
</dbReference>
<dbReference type="Proteomes" id="UP000070700">
    <property type="component" value="Unassembled WGS sequence"/>
</dbReference>
<feature type="coiled-coil region" evidence="4">
    <location>
        <begin position="129"/>
        <end position="156"/>
    </location>
</feature>
<protein>
    <submittedName>
        <fullName evidence="6">Ankyrin</fullName>
    </submittedName>
</protein>
<dbReference type="Gene3D" id="1.25.40.20">
    <property type="entry name" value="Ankyrin repeat-containing domain"/>
    <property type="match status" value="2"/>
</dbReference>
<sequence>MEPFSVAASILGLAGVGVQAAQTVQTAGHMFGDYRRAHDQMRHAEAKLDLLRSILQNESLKLNPDLAAAQSSFESIGTSFPRNLHSTTKRQRVRWAVKDKQRAIELCTQLSDLQTASSLSLLLGQSTLMIDIQSNLEELRDSLASVEEEIRGERKLHYTETPTPTITPQQGSQFSETRVHRWASSYFGANINLIVSRFDGQYSQNMILQCPLSSNRVLRVRVQSLRAPWPSLLIYPCFRIQNTVPSDSSMVKACQDGDTEKIQELISSGRANPNDMTVDRVTMLHFAILSGALDAVELLLDKGADPNLTYGKWETSPLNTAFYTGNAEIVQKLLDSGAELEYTNCRMWTSARYIFEPQRLHLNSTELLEFFTALEPSFWNALDRVGWTILHRAAAFGKAEDVQMIRSMQGSPNIRTIELNWLPISCAAVHGNEPTFDTLLADADLKSANRKDTRGWNLLHLAARGGSPGILTKVLRLGIDPEERTARSKLNLPDALKAKELTARDIADYYQKKDCYDQALKDTGWAA</sequence>
<dbReference type="PROSITE" id="PS50297">
    <property type="entry name" value="ANK_REP_REGION"/>
    <property type="match status" value="2"/>
</dbReference>
<dbReference type="InterPro" id="IPR002110">
    <property type="entry name" value="Ankyrin_rpt"/>
</dbReference>
<dbReference type="PANTHER" id="PTHR24198:SF165">
    <property type="entry name" value="ANKYRIN REPEAT-CONTAINING PROTEIN-RELATED"/>
    <property type="match status" value="1"/>
</dbReference>
<feature type="repeat" description="ANK" evidence="3">
    <location>
        <begin position="313"/>
        <end position="345"/>
    </location>
</feature>
<accession>A0A194XMW6</accession>
<dbReference type="InParanoid" id="A0A194XMW6"/>